<dbReference type="AlphaFoldDB" id="A0A0A9DHG8"/>
<keyword evidence="1" id="KW-0732">Signal</keyword>
<feature type="chain" id="PRO_5002046437" evidence="1">
    <location>
        <begin position="28"/>
        <end position="47"/>
    </location>
</feature>
<organism evidence="2">
    <name type="scientific">Arundo donax</name>
    <name type="common">Giant reed</name>
    <name type="synonym">Donax arundinaceus</name>
    <dbReference type="NCBI Taxonomy" id="35708"/>
    <lineage>
        <taxon>Eukaryota</taxon>
        <taxon>Viridiplantae</taxon>
        <taxon>Streptophyta</taxon>
        <taxon>Embryophyta</taxon>
        <taxon>Tracheophyta</taxon>
        <taxon>Spermatophyta</taxon>
        <taxon>Magnoliopsida</taxon>
        <taxon>Liliopsida</taxon>
        <taxon>Poales</taxon>
        <taxon>Poaceae</taxon>
        <taxon>PACMAD clade</taxon>
        <taxon>Arundinoideae</taxon>
        <taxon>Arundineae</taxon>
        <taxon>Arundo</taxon>
    </lineage>
</organism>
<proteinExistence type="predicted"/>
<reference evidence="2" key="1">
    <citation type="submission" date="2014-09" db="EMBL/GenBank/DDBJ databases">
        <authorList>
            <person name="Magalhaes I.L.F."/>
            <person name="Oliveira U."/>
            <person name="Santos F.R."/>
            <person name="Vidigal T.H.D.A."/>
            <person name="Brescovit A.D."/>
            <person name="Santos A.J."/>
        </authorList>
    </citation>
    <scope>NUCLEOTIDE SEQUENCE</scope>
    <source>
        <tissue evidence="2">Shoot tissue taken approximately 20 cm above the soil surface</tissue>
    </source>
</reference>
<name>A0A0A9DHG8_ARUDO</name>
<evidence type="ECO:0000313" key="2">
    <source>
        <dbReference type="EMBL" id="JAD86093.1"/>
    </source>
</evidence>
<sequence>MKRIGLVAMCSCLVLLILQCQLRKLENMELKIVSHRMESICGRCCYD</sequence>
<evidence type="ECO:0000256" key="1">
    <source>
        <dbReference type="SAM" id="SignalP"/>
    </source>
</evidence>
<protein>
    <submittedName>
        <fullName evidence="2">Uncharacterized protein</fullName>
    </submittedName>
</protein>
<accession>A0A0A9DHG8</accession>
<reference evidence="2" key="2">
    <citation type="journal article" date="2015" name="Data Brief">
        <title>Shoot transcriptome of the giant reed, Arundo donax.</title>
        <authorList>
            <person name="Barrero R.A."/>
            <person name="Guerrero F.D."/>
            <person name="Moolhuijzen P."/>
            <person name="Goolsby J.A."/>
            <person name="Tidwell J."/>
            <person name="Bellgard S.E."/>
            <person name="Bellgard M.I."/>
        </authorList>
    </citation>
    <scope>NUCLEOTIDE SEQUENCE</scope>
    <source>
        <tissue evidence="2">Shoot tissue taken approximately 20 cm above the soil surface</tissue>
    </source>
</reference>
<dbReference type="EMBL" id="GBRH01211802">
    <property type="protein sequence ID" value="JAD86093.1"/>
    <property type="molecule type" value="Transcribed_RNA"/>
</dbReference>
<feature type="signal peptide" evidence="1">
    <location>
        <begin position="1"/>
        <end position="27"/>
    </location>
</feature>